<dbReference type="InterPro" id="IPR012910">
    <property type="entry name" value="Plug_dom"/>
</dbReference>
<evidence type="ECO:0000256" key="5">
    <source>
        <dbReference type="SAM" id="MobiDB-lite"/>
    </source>
</evidence>
<name>A0A2S0VYC5_9ALTE</name>
<dbReference type="OrthoDB" id="8727862at2"/>
<organism evidence="9 10">
    <name type="scientific">Saccharobesus litoralis</name>
    <dbReference type="NCBI Taxonomy" id="2172099"/>
    <lineage>
        <taxon>Bacteria</taxon>
        <taxon>Pseudomonadati</taxon>
        <taxon>Pseudomonadota</taxon>
        <taxon>Gammaproteobacteria</taxon>
        <taxon>Alteromonadales</taxon>
        <taxon>Alteromonadaceae</taxon>
        <taxon>Saccharobesus</taxon>
    </lineage>
</organism>
<accession>A0A2S0VYC5</accession>
<sequence length="1002" mass="110712">MKNNNQLFKYSKLFSCMVLGGGFLVGNTSLAAEDAVEDTEVIQVSGFRSSLNASLMTKRDAAGSKDVILAEDIGKFPDLNVADSLSRVPGISVEEDGGEGRQITIRGLGSRFVKTTINGMESASAGAGTDAGGGSNTSRAFDFNTFASELFTMVEVDKSTSAALEDGGIGGNVNLQSARPFQYEGTKLAYNVNARYNDIAGDVTPRLSFMASHNWDNEFGILASVAYNEGVVQSEGATTVRWTVLNPNFDDKPLLTKDPVTWVTPKGSYTNDQLDGLYIPRIPRYSIFESNQERLGITTALQWAPTDDLTLSLDVLHASLSTTMNEYQYSVLFRDNKQKSPLNYAEAIVKDANGMVTAGAFSDVFIRSEARQDKSESDFTQISFNADWYLTDKLKAELLVGVGQSELSVPHQRTFALDSRASAAAYSFDSSVNPLDLLNNPAALKDGGKIDQDMMSWAFLPAAGENFNGGNYTQDQLATAMTQGSDYTVGLVRNRKEGIESDNSSIKLDFSYELSDELTLKFGVNQRTFETKYMPYRNDWKKGLPGEGTGCKGEVCVVEDDTVSLAGQDYATTLSALGVDFGNAADVPANSSLTAGSWLTPDYDKMMAAFSGKSYFESRLRADKAYDIKEDVFALYTQLDFRLDWIVPVRGNIGVRYLDNENQSSTILGSSRDNTTRLPKNGEYQWGTVSSSGDDFLPSLNLAFDLTDDLVARFNAGKAITRPKISDLSSAISVSLPKKSQDNSDDTGGTIKAGGGPSIQPYESTQFDLGLEWYFTEEALLGATVFWKDITDLRKQTVNNVQVSDAELRALGVSQNDIDQLHNDFPNYGWSVDQLVNTEPTKMWGAEFVYQQPFSFLPEPFNNLGVQSNYTYIDYTFDDEDPFYGTNRELVALETSENTFNATVYYEVDNWSARVSYGFREGYNKELRNEYKDEGTYGRGYDDKSTWKFSAKYDLTDNMAVSFEAINLSNEPKKQWQNFDNHQPVEYLVHGRQFLVGLRGSL</sequence>
<dbReference type="PANTHER" id="PTHR40980">
    <property type="entry name" value="PLUG DOMAIN-CONTAINING PROTEIN"/>
    <property type="match status" value="1"/>
</dbReference>
<gene>
    <name evidence="9" type="ORF">C2869_22250</name>
</gene>
<protein>
    <submittedName>
        <fullName evidence="9">TonB-dependent receptor</fullName>
    </submittedName>
</protein>
<dbReference type="Pfam" id="PF07715">
    <property type="entry name" value="Plug"/>
    <property type="match status" value="1"/>
</dbReference>
<dbReference type="Proteomes" id="UP000244441">
    <property type="component" value="Plasmid unnamed1"/>
</dbReference>
<dbReference type="PANTHER" id="PTHR40980:SF3">
    <property type="entry name" value="TONB-DEPENDENT RECEPTOR-LIKE BETA-BARREL DOMAIN-CONTAINING PROTEIN"/>
    <property type="match status" value="1"/>
</dbReference>
<dbReference type="SUPFAM" id="SSF56935">
    <property type="entry name" value="Porins"/>
    <property type="match status" value="1"/>
</dbReference>
<evidence type="ECO:0000256" key="3">
    <source>
        <dbReference type="ARBA" id="ARBA00023237"/>
    </source>
</evidence>
<feature type="region of interest" description="Disordered" evidence="5">
    <location>
        <begin position="736"/>
        <end position="759"/>
    </location>
</feature>
<dbReference type="GO" id="GO:0009279">
    <property type="term" value="C:cell outer membrane"/>
    <property type="evidence" value="ECO:0007669"/>
    <property type="project" value="UniProtKB-SubCell"/>
</dbReference>
<dbReference type="InterPro" id="IPR000531">
    <property type="entry name" value="Beta-barrel_TonB"/>
</dbReference>
<keyword evidence="2 4" id="KW-0472">Membrane</keyword>
<keyword evidence="4" id="KW-0798">TonB box</keyword>
<reference evidence="9 10" key="1">
    <citation type="submission" date="2018-01" db="EMBL/GenBank/DDBJ databases">
        <title>Genome sequence of a Cantenovulum-like bacteria.</title>
        <authorList>
            <person name="Tan W.R."/>
            <person name="Lau N.-S."/>
            <person name="Go F."/>
            <person name="Amirul A.-A.A."/>
        </authorList>
    </citation>
    <scope>NUCLEOTIDE SEQUENCE [LARGE SCALE GENOMIC DNA]</scope>
    <source>
        <strain evidence="9 10">CCB-QB4</strain>
        <plasmid evidence="10">Plasmid unnamed1</plasmid>
    </source>
</reference>
<keyword evidence="9" id="KW-0614">Plasmid</keyword>
<dbReference type="AlphaFoldDB" id="A0A2S0VYC5"/>
<keyword evidence="6" id="KW-0732">Signal</keyword>
<dbReference type="Pfam" id="PF00593">
    <property type="entry name" value="TonB_dep_Rec_b-barrel"/>
    <property type="match status" value="1"/>
</dbReference>
<geneLocation type="plasmid" evidence="9">
    <name>unnamed1</name>
</geneLocation>
<evidence type="ECO:0000256" key="1">
    <source>
        <dbReference type="ARBA" id="ARBA00004442"/>
    </source>
</evidence>
<comment type="subcellular location">
    <subcellularLocation>
        <location evidence="1 4">Cell outer membrane</location>
    </subcellularLocation>
</comment>
<proteinExistence type="inferred from homology"/>
<evidence type="ECO:0000256" key="4">
    <source>
        <dbReference type="RuleBase" id="RU003357"/>
    </source>
</evidence>
<feature type="domain" description="TonB-dependent receptor plug" evidence="8">
    <location>
        <begin position="58"/>
        <end position="171"/>
    </location>
</feature>
<evidence type="ECO:0000256" key="6">
    <source>
        <dbReference type="SAM" id="SignalP"/>
    </source>
</evidence>
<feature type="signal peptide" evidence="6">
    <location>
        <begin position="1"/>
        <end position="31"/>
    </location>
</feature>
<dbReference type="InterPro" id="IPR036942">
    <property type="entry name" value="Beta-barrel_TonB_sf"/>
</dbReference>
<dbReference type="InterPro" id="IPR010104">
    <property type="entry name" value="TonB_rcpt_bac"/>
</dbReference>
<keyword evidence="3" id="KW-0998">Cell outer membrane</keyword>
<dbReference type="Gene3D" id="2.170.130.10">
    <property type="entry name" value="TonB-dependent receptor, plug domain"/>
    <property type="match status" value="1"/>
</dbReference>
<evidence type="ECO:0000259" key="8">
    <source>
        <dbReference type="Pfam" id="PF07715"/>
    </source>
</evidence>
<dbReference type="Gene3D" id="2.40.170.20">
    <property type="entry name" value="TonB-dependent receptor, beta-barrel domain"/>
    <property type="match status" value="1"/>
</dbReference>
<evidence type="ECO:0000256" key="2">
    <source>
        <dbReference type="ARBA" id="ARBA00023136"/>
    </source>
</evidence>
<dbReference type="KEGG" id="cate:C2869_22250"/>
<keyword evidence="9" id="KW-0675">Receptor</keyword>
<dbReference type="RefSeq" id="WP_108605263.1">
    <property type="nucleotide sequence ID" value="NZ_CP026605.1"/>
</dbReference>
<comment type="similarity">
    <text evidence="4">Belongs to the TonB-dependent receptor family.</text>
</comment>
<dbReference type="NCBIfam" id="TIGR01782">
    <property type="entry name" value="TonB-Xanth-Caul"/>
    <property type="match status" value="1"/>
</dbReference>
<evidence type="ECO:0000313" key="10">
    <source>
        <dbReference type="Proteomes" id="UP000244441"/>
    </source>
</evidence>
<dbReference type="EMBL" id="CP026605">
    <property type="protein sequence ID" value="AWB69226.1"/>
    <property type="molecule type" value="Genomic_DNA"/>
</dbReference>
<feature type="chain" id="PRO_5015751400" evidence="6">
    <location>
        <begin position="32"/>
        <end position="1002"/>
    </location>
</feature>
<feature type="domain" description="TonB-dependent receptor-like beta-barrel" evidence="7">
    <location>
        <begin position="467"/>
        <end position="968"/>
    </location>
</feature>
<evidence type="ECO:0000259" key="7">
    <source>
        <dbReference type="Pfam" id="PF00593"/>
    </source>
</evidence>
<evidence type="ECO:0000313" key="9">
    <source>
        <dbReference type="EMBL" id="AWB69226.1"/>
    </source>
</evidence>
<keyword evidence="10" id="KW-1185">Reference proteome</keyword>
<dbReference type="InterPro" id="IPR037066">
    <property type="entry name" value="Plug_dom_sf"/>
</dbReference>